<protein>
    <submittedName>
        <fullName evidence="1">Uncharacterized protein</fullName>
    </submittedName>
</protein>
<dbReference type="EMBL" id="FOKC01000001">
    <property type="protein sequence ID" value="SFA80809.1"/>
    <property type="molecule type" value="Genomic_DNA"/>
</dbReference>
<dbReference type="AlphaFoldDB" id="A0A1I0VWK0"/>
<organism evidence="1 2">
    <name type="scientific">Nocardioides alpinus</name>
    <dbReference type="NCBI Taxonomy" id="748909"/>
    <lineage>
        <taxon>Bacteria</taxon>
        <taxon>Bacillati</taxon>
        <taxon>Actinomycetota</taxon>
        <taxon>Actinomycetes</taxon>
        <taxon>Propionibacteriales</taxon>
        <taxon>Nocardioidaceae</taxon>
        <taxon>Nocardioides</taxon>
    </lineage>
</organism>
<dbReference type="STRING" id="748909.SAMN05192575_101523"/>
<gene>
    <name evidence="1" type="ORF">SAMN05192575_101523</name>
</gene>
<dbReference type="Proteomes" id="UP000199113">
    <property type="component" value="Unassembled WGS sequence"/>
</dbReference>
<evidence type="ECO:0000313" key="1">
    <source>
        <dbReference type="EMBL" id="SFA80809.1"/>
    </source>
</evidence>
<evidence type="ECO:0000313" key="2">
    <source>
        <dbReference type="Proteomes" id="UP000199113"/>
    </source>
</evidence>
<accession>A0A1I0VWK0</accession>
<sequence>MSAPDGSTSPQMSIEAFLDWSPGQVSVMTSRQGSHAPSSTGFTGHIRVQPALSEPERAFLRALIDSDRTLRGTPTGRGDRDVPFAHLAWEVCADGCCLTWDPALEESSMMRASLAFLVDHLLRRGAKGEGRSALAGFTFNHVLDGAVMGFAPGDDASRLVEISGNVVTERLLPPPCDELQVRPSTTRSTGRTRRGKLPANVIEFRPRRA</sequence>
<reference evidence="1" key="1">
    <citation type="submission" date="2016-10" db="EMBL/GenBank/DDBJ databases">
        <authorList>
            <person name="de Groot N.N."/>
        </authorList>
    </citation>
    <scope>NUCLEOTIDE SEQUENCE [LARGE SCALE GENOMIC DNA]</scope>
    <source>
        <strain evidence="1">CGMCC 1.10697</strain>
    </source>
</reference>
<name>A0A1I0VWK0_9ACTN</name>
<proteinExistence type="predicted"/>